<feature type="region of interest" description="Disordered" evidence="1">
    <location>
        <begin position="1343"/>
        <end position="1403"/>
    </location>
</feature>
<dbReference type="InterPro" id="IPR051213">
    <property type="entry name" value="START_lipid_transfer"/>
</dbReference>
<evidence type="ECO:0000256" key="1">
    <source>
        <dbReference type="SAM" id="MobiDB-lite"/>
    </source>
</evidence>
<feature type="compositionally biased region" description="Basic and acidic residues" evidence="1">
    <location>
        <begin position="1288"/>
        <end position="1302"/>
    </location>
</feature>
<feature type="region of interest" description="Disordered" evidence="1">
    <location>
        <begin position="1244"/>
        <end position="1323"/>
    </location>
</feature>
<feature type="region of interest" description="Disordered" evidence="1">
    <location>
        <begin position="1122"/>
        <end position="1225"/>
    </location>
</feature>
<keyword evidence="2" id="KW-0472">Membrane</keyword>
<feature type="transmembrane region" description="Helical" evidence="2">
    <location>
        <begin position="208"/>
        <end position="228"/>
    </location>
</feature>
<keyword evidence="2" id="KW-0812">Transmembrane</keyword>
<sequence>MEDPEKSDHEGSPGVIEKPASLAHASTFTEDHGNFMSEVRPELPLSKHILFTLAYDAKQLTLSFALGLLCTVFVTLGMFLVGSSEHLSNVVVFQSIADFSGWSDGLDMSITCRAIFIYRLYYFWWELDCRKSSSAARFDIKEICKSVVSLLLELAVAVALLRSTSGNFNPHMGYALLVLLVSLFAGVALKNLLFSYELFVSDKVTQGVIKPLFGSIVCAFPLISMYMYALAMHQYEDLPYIQSVIVGVLYPGIVVLYKQFMLGKYGGQYIFGGGMHLNEEWNLDQAKMNAYTSIVRSIHGMYFPQSVGLFVLFFESRSGFILTCLLRVMTQAMIKVATFYVDEQQAILYAKRDGVYDRDVIKIGKASVERRKGALDLSSSFTSKKKLVPILNSGVTPSQEAAQARSKFGLEAVEKQLSPGSSGTNLRKSGMSADVNTFTAHQTPFMSCADIDRVRLSSDDNASLAKFVGATKDVESVFGWKAVGKTTHGTSTWLKEIEAPKDEAAGSPKSPKVSKSNPRMPTNAAAIFRGKKDGKKVQFKAWREIKDFSPSQIFSFLTMREEGNGEITSTFSASARDSGTGQRSSLRDSYARPSGGKEEKDPYRKLSKKILQRGGTRGSIRVSDAGDSPPPVKTSISPSLSPSHSPSSWNPSPRENKRKMSTNLSLKILHKVLINDDKRPPTTWNNVVHEFAGHEIIIQNIVNFPTPHRNREFIVKQIGLKFPDGTRVILRKTVKNGDHFCAPNKRNIMADLDIGGYLLTPSENGRSTFIAVYNLVNLKGSITEIATKSVAPLFAGDLIDLCVHHFDRERLWPTSSSPLTAEERLLVQGQRMKLKMAKSEIAAQGINLMGKKEEKDEWKLQKFERPGIKSAHRYNSGGGSEKSVKVSPGNSAKGSLELYSEFVVAGSAVSVASEIAFGKTVDPPKFVEAVSGHTSIWRATFKVPKPFKCRDNVFTQIRTVEDHSSSFIITTNDTTHEDYPIVENIVRANCNGIFTVTPITSNKCRVKRYAYADIKASLPVHVVETFIKHSNEHFVDDLIGVFSSRREKARVEGILKAREDMLEVAWRDTLDPYTPQETQMVQRAQEWVNDCEVAASKWIDVENNHFAEGDVIMKRRSVDIRKSHRDDEEENQGGSQSTRPSRKTDDEESHSKKSRKSLFGGLRLNSVRSGSTSGKESVNQSNVGKSLRNLFSNGQSTRKVTAVIPNHEGGPTKPSSSTGQRGAKGVEELDDVMRSLSSKQGYLFPSISRLGSGSTRSGRRSLKSAAGKGRGLLHNVASQVRHALGVKSHSERKNAMDQEAAAKRRTSQRRSSKAKSAKERNSRLILNPEISFKRELDENGNYGAVPVGEDHGIDLDGKKEKRRGSALGRSIQQAKRESQRALLASEEDESRVGSPVESSRDDTREFRGPFEIEDQQTMAPLPEIIKRLKTQEIELEKEDDLDAKFDETFKNSTRGARTKFMQAMKDALGGTLSARARTEKTETRIKRQVSLKKKERSLVSALSGYSDDGELNSGRNHRGTGGSESGVQGAHDNSASSNTLHYGLAKAVIDMPSPMIKAWISDAHNMRGYREADEGSEERVARYQLEKFNDHSYVDYRRTRGYWPILDREAILYHISMDLPDGSVHRVKTLEDGRSELTYCFSFADAGNIPSWVLQKRVGSALGVVGRCKQQLDKKMLRAKMTTWKERMAKLRKRMGLKWNVESLVEKTLMVVSLPVCMYLFGEAEELTQKAMAFAMAMLLITETISDVITLIVSKRLLAIDIGGKQTWTDAGFEDFKSTRNMILSISLPAVCCLLVFLILDFEIEVEKG</sequence>
<accession>A0A9W7BBH4</accession>
<feature type="compositionally biased region" description="Polar residues" evidence="1">
    <location>
        <begin position="1166"/>
        <end position="1199"/>
    </location>
</feature>
<evidence type="ECO:0000256" key="2">
    <source>
        <dbReference type="SAM" id="Phobius"/>
    </source>
</evidence>
<dbReference type="Gene3D" id="3.30.530.20">
    <property type="match status" value="2"/>
</dbReference>
<keyword evidence="4" id="KW-1185">Reference proteome</keyword>
<dbReference type="InterPro" id="IPR023393">
    <property type="entry name" value="START-like_dom_sf"/>
</dbReference>
<proteinExistence type="predicted"/>
<keyword evidence="2" id="KW-1133">Transmembrane helix</keyword>
<evidence type="ECO:0000313" key="4">
    <source>
        <dbReference type="Proteomes" id="UP001165085"/>
    </source>
</evidence>
<evidence type="ECO:0000313" key="3">
    <source>
        <dbReference type="EMBL" id="GMH83110.1"/>
    </source>
</evidence>
<feature type="transmembrane region" description="Helical" evidence="2">
    <location>
        <begin position="240"/>
        <end position="257"/>
    </location>
</feature>
<feature type="compositionally biased region" description="Basic and acidic residues" evidence="1">
    <location>
        <begin position="585"/>
        <end position="604"/>
    </location>
</feature>
<dbReference type="Proteomes" id="UP001165085">
    <property type="component" value="Unassembled WGS sequence"/>
</dbReference>
<feature type="region of interest" description="Disordered" evidence="1">
    <location>
        <begin position="1502"/>
        <end position="1535"/>
    </location>
</feature>
<name>A0A9W7BBH4_9STRA</name>
<evidence type="ECO:0008006" key="5">
    <source>
        <dbReference type="Google" id="ProtNLM"/>
    </source>
</evidence>
<dbReference type="SUPFAM" id="SSF55961">
    <property type="entry name" value="Bet v1-like"/>
    <property type="match status" value="3"/>
</dbReference>
<feature type="compositionally biased region" description="Basic and acidic residues" evidence="1">
    <location>
        <begin position="1348"/>
        <end position="1359"/>
    </location>
</feature>
<feature type="compositionally biased region" description="Low complexity" evidence="1">
    <location>
        <begin position="1246"/>
        <end position="1256"/>
    </location>
</feature>
<reference evidence="4" key="1">
    <citation type="journal article" date="2023" name="Commun. Biol.">
        <title>Genome analysis of Parmales, the sister group of diatoms, reveals the evolutionary specialization of diatoms from phago-mixotrophs to photoautotrophs.</title>
        <authorList>
            <person name="Ban H."/>
            <person name="Sato S."/>
            <person name="Yoshikawa S."/>
            <person name="Yamada K."/>
            <person name="Nakamura Y."/>
            <person name="Ichinomiya M."/>
            <person name="Sato N."/>
            <person name="Blanc-Mathieu R."/>
            <person name="Endo H."/>
            <person name="Kuwata A."/>
            <person name="Ogata H."/>
        </authorList>
    </citation>
    <scope>NUCLEOTIDE SEQUENCE [LARGE SCALE GENOMIC DNA]</scope>
    <source>
        <strain evidence="4">NIES 3701</strain>
    </source>
</reference>
<feature type="compositionally biased region" description="Low complexity" evidence="1">
    <location>
        <begin position="635"/>
        <end position="653"/>
    </location>
</feature>
<dbReference type="OrthoDB" id="196193at2759"/>
<feature type="compositionally biased region" description="Basic and acidic residues" evidence="1">
    <location>
        <begin position="1142"/>
        <end position="1151"/>
    </location>
</feature>
<feature type="region of interest" description="Disordered" evidence="1">
    <location>
        <begin position="567"/>
        <end position="658"/>
    </location>
</feature>
<dbReference type="EMBL" id="BRXY01000278">
    <property type="protein sequence ID" value="GMH83110.1"/>
    <property type="molecule type" value="Genomic_DNA"/>
</dbReference>
<protein>
    <recommendedName>
        <fullName evidence="5">START domain-containing protein</fullName>
    </recommendedName>
</protein>
<dbReference type="PANTHER" id="PTHR19308">
    <property type="entry name" value="PHOSPHATIDYLCHOLINE TRANSFER PROTEIN"/>
    <property type="match status" value="1"/>
</dbReference>
<feature type="transmembrane region" description="Helical" evidence="2">
    <location>
        <begin position="1782"/>
        <end position="1800"/>
    </location>
</feature>
<organism evidence="3 4">
    <name type="scientific">Triparma strigata</name>
    <dbReference type="NCBI Taxonomy" id="1606541"/>
    <lineage>
        <taxon>Eukaryota</taxon>
        <taxon>Sar</taxon>
        <taxon>Stramenopiles</taxon>
        <taxon>Ochrophyta</taxon>
        <taxon>Bolidophyceae</taxon>
        <taxon>Parmales</taxon>
        <taxon>Triparmaceae</taxon>
        <taxon>Triparma</taxon>
    </lineage>
</organism>
<feature type="compositionally biased region" description="Basic residues" evidence="1">
    <location>
        <begin position="1303"/>
        <end position="1315"/>
    </location>
</feature>
<feature type="compositionally biased region" description="Low complexity" evidence="1">
    <location>
        <begin position="507"/>
        <end position="518"/>
    </location>
</feature>
<comment type="caution">
    <text evidence="3">The sequence shown here is derived from an EMBL/GenBank/DDBJ whole genome shotgun (WGS) entry which is preliminary data.</text>
</comment>
<gene>
    <name evidence="3" type="ORF">TrST_g8029</name>
</gene>
<feature type="transmembrane region" description="Helical" evidence="2">
    <location>
        <begin position="1733"/>
        <end position="1753"/>
    </location>
</feature>
<feature type="transmembrane region" description="Helical" evidence="2">
    <location>
        <begin position="60"/>
        <end position="81"/>
    </location>
</feature>
<feature type="compositionally biased region" description="Polar residues" evidence="1">
    <location>
        <begin position="567"/>
        <end position="584"/>
    </location>
</feature>
<feature type="transmembrane region" description="Helical" evidence="2">
    <location>
        <begin position="173"/>
        <end position="196"/>
    </location>
</feature>
<dbReference type="PANTHER" id="PTHR19308:SF14">
    <property type="entry name" value="START DOMAIN-CONTAINING PROTEIN"/>
    <property type="match status" value="1"/>
</dbReference>
<feature type="region of interest" description="Disordered" evidence="1">
    <location>
        <begin position="497"/>
        <end position="524"/>
    </location>
</feature>